<sequence>MGFTWFGCHRPDPVSFFPSPRGIRTLISSAKITLAMDARNCYIPHCANPA</sequence>
<organism evidence="1 2">
    <name type="scientific">Thermogutta terrifontis</name>
    <dbReference type="NCBI Taxonomy" id="1331910"/>
    <lineage>
        <taxon>Bacteria</taxon>
        <taxon>Pseudomonadati</taxon>
        <taxon>Planctomycetota</taxon>
        <taxon>Planctomycetia</taxon>
        <taxon>Pirellulales</taxon>
        <taxon>Thermoguttaceae</taxon>
        <taxon>Thermogutta</taxon>
    </lineage>
</organism>
<dbReference type="KEGG" id="ttf:THTE_2596"/>
<reference evidence="1 2" key="1">
    <citation type="journal article" name="Front. Microbiol.">
        <title>Sugar Metabolism of the First Thermophilic Planctomycete Thermogutta terrifontis: Comparative Genomic and Transcriptomic Approaches.</title>
        <authorList>
            <person name="Elcheninov A.G."/>
            <person name="Menzel P."/>
            <person name="Gudbergsdottir S.R."/>
            <person name="Slesarev A.I."/>
            <person name="Kadnikov V.V."/>
            <person name="Krogh A."/>
            <person name="Bonch-Osmolovskaya E.A."/>
            <person name="Peng X."/>
            <person name="Kublanov I.V."/>
        </authorList>
    </citation>
    <scope>NUCLEOTIDE SEQUENCE [LARGE SCALE GENOMIC DNA]</scope>
    <source>
        <strain evidence="1 2">R1</strain>
    </source>
</reference>
<dbReference type="Proteomes" id="UP000215086">
    <property type="component" value="Chromosome"/>
</dbReference>
<proteinExistence type="predicted"/>
<gene>
    <name evidence="1" type="ORF">THTE_2596</name>
</gene>
<dbReference type="EMBL" id="CP018477">
    <property type="protein sequence ID" value="ASV75198.1"/>
    <property type="molecule type" value="Genomic_DNA"/>
</dbReference>
<accession>A0A286RGW4</accession>
<name>A0A286RGW4_9BACT</name>
<protein>
    <submittedName>
        <fullName evidence="1">Uncharacterized protein</fullName>
    </submittedName>
</protein>
<evidence type="ECO:0000313" key="1">
    <source>
        <dbReference type="EMBL" id="ASV75198.1"/>
    </source>
</evidence>
<dbReference type="AlphaFoldDB" id="A0A286RGW4"/>
<keyword evidence="2" id="KW-1185">Reference proteome</keyword>
<evidence type="ECO:0000313" key="2">
    <source>
        <dbReference type="Proteomes" id="UP000215086"/>
    </source>
</evidence>